<dbReference type="PANTHER" id="PTHR35802:SF1">
    <property type="entry name" value="PROTEASE SYNTHASE AND SPORULATION PROTEIN PAI 2"/>
    <property type="match status" value="1"/>
</dbReference>
<accession>A0A1H8U157</accession>
<dbReference type="Pfam" id="PF04299">
    <property type="entry name" value="FMN_bind_2"/>
    <property type="match status" value="1"/>
</dbReference>
<name>A0A1H8U157_9PSEU</name>
<dbReference type="PIRSF" id="PIRSF010372">
    <property type="entry name" value="PaiB"/>
    <property type="match status" value="1"/>
</dbReference>
<dbReference type="InterPro" id="IPR007396">
    <property type="entry name" value="TR_PAI2-type"/>
</dbReference>
<dbReference type="Proteomes" id="UP000198582">
    <property type="component" value="Unassembled WGS sequence"/>
</dbReference>
<keyword evidence="2" id="KW-1185">Reference proteome</keyword>
<dbReference type="OrthoDB" id="9794948at2"/>
<dbReference type="RefSeq" id="WP_091614764.1">
    <property type="nucleotide sequence ID" value="NZ_FOEF01000003.1"/>
</dbReference>
<evidence type="ECO:0000313" key="1">
    <source>
        <dbReference type="EMBL" id="SEO97002.1"/>
    </source>
</evidence>
<dbReference type="PANTHER" id="PTHR35802">
    <property type="entry name" value="PROTEASE SYNTHASE AND SPORULATION PROTEIN PAI 2"/>
    <property type="match status" value="1"/>
</dbReference>
<dbReference type="EMBL" id="FOEF01000003">
    <property type="protein sequence ID" value="SEO97002.1"/>
    <property type="molecule type" value="Genomic_DNA"/>
</dbReference>
<evidence type="ECO:0000313" key="2">
    <source>
        <dbReference type="Proteomes" id="UP000198582"/>
    </source>
</evidence>
<protein>
    <submittedName>
        <fullName evidence="1">Negative transcriptional regulator, PaiB family</fullName>
    </submittedName>
</protein>
<dbReference type="InterPro" id="IPR012349">
    <property type="entry name" value="Split_barrel_FMN-bd"/>
</dbReference>
<sequence>MLEQQLFRRDDLASVRALIRDSGWATMVSATSGNGLVTSHLPIIVDPDRDDDTILGHLARADAAEHDLGAHDVVVIVAGPHGYVSPAFYDDGPHVPTWNFQVLHLHGTPEVLSAEDTYGVLERTVDHFESVRPQPWQLATVAGYAHRIAPYTTGFRLTPARRAGKAKFSQDEQAATVRHVITALEDRSEVHANPELAAAMRATLAASIPPAETAGDHRETRSA</sequence>
<organism evidence="1 2">
    <name type="scientific">Amycolatopsis saalfeldensis</name>
    <dbReference type="NCBI Taxonomy" id="394193"/>
    <lineage>
        <taxon>Bacteria</taxon>
        <taxon>Bacillati</taxon>
        <taxon>Actinomycetota</taxon>
        <taxon>Actinomycetes</taxon>
        <taxon>Pseudonocardiales</taxon>
        <taxon>Pseudonocardiaceae</taxon>
        <taxon>Amycolatopsis</taxon>
    </lineage>
</organism>
<dbReference type="AlphaFoldDB" id="A0A1H8U157"/>
<proteinExistence type="predicted"/>
<gene>
    <name evidence="1" type="ORF">SAMN04489732_10321</name>
</gene>
<dbReference type="SUPFAM" id="SSF50475">
    <property type="entry name" value="FMN-binding split barrel"/>
    <property type="match status" value="1"/>
</dbReference>
<reference evidence="2" key="1">
    <citation type="submission" date="2016-10" db="EMBL/GenBank/DDBJ databases">
        <authorList>
            <person name="Varghese N."/>
            <person name="Submissions S."/>
        </authorList>
    </citation>
    <scope>NUCLEOTIDE SEQUENCE [LARGE SCALE GENOMIC DNA]</scope>
    <source>
        <strain evidence="2">DSM 44993</strain>
    </source>
</reference>
<dbReference type="STRING" id="394193.SAMN04489732_10321"/>
<dbReference type="Gene3D" id="2.30.110.10">
    <property type="entry name" value="Electron Transport, Fmn-binding Protein, Chain A"/>
    <property type="match status" value="1"/>
</dbReference>